<dbReference type="OMA" id="PGCEYFI"/>
<dbReference type="GO" id="GO:0016671">
    <property type="term" value="F:oxidoreductase activity, acting on a sulfur group of donors, disulfide as acceptor"/>
    <property type="evidence" value="ECO:0007669"/>
    <property type="project" value="InterPro"/>
</dbReference>
<keyword evidence="6" id="KW-1133">Transmembrane helix</keyword>
<keyword evidence="5" id="KW-0325">Glycoprotein</keyword>
<evidence type="ECO:0000256" key="6">
    <source>
        <dbReference type="SAM" id="Phobius"/>
    </source>
</evidence>
<dbReference type="VEuPathDB" id="FungiDB:SDRG_07503"/>
<dbReference type="Pfam" id="PF03227">
    <property type="entry name" value="GILT"/>
    <property type="match status" value="2"/>
</dbReference>
<proteinExistence type="inferred from homology"/>
<accession>T0RRX9</accession>
<keyword evidence="6" id="KW-0812">Transmembrane</keyword>
<dbReference type="InParanoid" id="T0RRX9"/>
<gene>
    <name evidence="8" type="ORF">SDRG_07503</name>
</gene>
<evidence type="ECO:0000256" key="4">
    <source>
        <dbReference type="ARBA" id="ARBA00022729"/>
    </source>
</evidence>
<dbReference type="GO" id="GO:0005576">
    <property type="term" value="C:extracellular region"/>
    <property type="evidence" value="ECO:0007669"/>
    <property type="project" value="UniProtKB-SubCell"/>
</dbReference>
<dbReference type="EMBL" id="JH767152">
    <property type="protein sequence ID" value="EQC35278.1"/>
    <property type="molecule type" value="Genomic_DNA"/>
</dbReference>
<comment type="subcellular location">
    <subcellularLocation>
        <location evidence="1">Secreted</location>
    </subcellularLocation>
</comment>
<evidence type="ECO:0000313" key="9">
    <source>
        <dbReference type="Proteomes" id="UP000030762"/>
    </source>
</evidence>
<dbReference type="AlphaFoldDB" id="T0RRX9"/>
<evidence type="ECO:0000256" key="5">
    <source>
        <dbReference type="ARBA" id="ARBA00023180"/>
    </source>
</evidence>
<evidence type="ECO:0000256" key="7">
    <source>
        <dbReference type="SAM" id="SignalP"/>
    </source>
</evidence>
<evidence type="ECO:0000256" key="2">
    <source>
        <dbReference type="ARBA" id="ARBA00005679"/>
    </source>
</evidence>
<dbReference type="RefSeq" id="XP_008611562.1">
    <property type="nucleotide sequence ID" value="XM_008613340.1"/>
</dbReference>
<name>T0RRX9_SAPDV</name>
<dbReference type="InterPro" id="IPR004911">
    <property type="entry name" value="Interferon-induced_GILT"/>
</dbReference>
<dbReference type="OrthoDB" id="958254at2759"/>
<comment type="similarity">
    <text evidence="2">Belongs to the GILT family.</text>
</comment>
<keyword evidence="4 7" id="KW-0732">Signal</keyword>
<evidence type="ECO:0000256" key="1">
    <source>
        <dbReference type="ARBA" id="ARBA00004613"/>
    </source>
</evidence>
<dbReference type="STRING" id="1156394.T0RRX9"/>
<protein>
    <submittedName>
        <fullName evidence="8">Uncharacterized protein</fullName>
    </submittedName>
</protein>
<dbReference type="GeneID" id="19948230"/>
<dbReference type="PANTHER" id="PTHR13234:SF8">
    <property type="entry name" value="GAMMA-INTERFERON-INDUCIBLE LYSOSOMAL THIOL REDUCTASE"/>
    <property type="match status" value="1"/>
</dbReference>
<organism evidence="8 9">
    <name type="scientific">Saprolegnia diclina (strain VS20)</name>
    <dbReference type="NCBI Taxonomy" id="1156394"/>
    <lineage>
        <taxon>Eukaryota</taxon>
        <taxon>Sar</taxon>
        <taxon>Stramenopiles</taxon>
        <taxon>Oomycota</taxon>
        <taxon>Saprolegniomycetes</taxon>
        <taxon>Saprolegniales</taxon>
        <taxon>Saprolegniaceae</taxon>
        <taxon>Saprolegnia</taxon>
    </lineage>
</organism>
<evidence type="ECO:0000313" key="8">
    <source>
        <dbReference type="EMBL" id="EQC35278.1"/>
    </source>
</evidence>
<sequence length="547" mass="59150">MHVIGLILALWAAVAAAALDKAQRVPISVIFRAYCPACQWYIGDPLIKLVSDPAFRAITDLSLNPAAGMTETDAGFECTGGPSECEGHRWFACILDKDKDSVETYMKHMACMEARDGSDTWQSRLEFCYPDPVAIAALRKCKAEDSTRLLRQLTKEAQAVDLGWMPYTIVKGGVVGDVTKGVMLKDLKLAVCSAYNGPDKYLPVECYGLLGRPTPTVAATTVVVPVAAATASPLTTQPPTTTALPTTLPAAAKIQLQVIWRAFCPACKWYLNDPLLRVLQDPEFTEILTFMPYPSGSTTGTSGAFSCTGGPSECVGHRYMSCAIHLYPVVAEQAKHLACMEDENKPRGAWDKIVGMCFRGPALAQMKACYQKDSAKLLEKFIETTNTVDTPWLPHTTVDGTILGSPTEGVSYDMLTLGICNAYKGPRNKRPRACPPLPADVLTTVPPTTTTVRPALAAAAVNNNDEDDKNAPVRPCINHEKGFVYEDAPDIGKRGLRKGAEQPVKLQVAVPPASSLVTSPLLVPVLLLGTILFIVVRFSKTSEKKDM</sequence>
<keyword evidence="3" id="KW-0964">Secreted</keyword>
<feature type="chain" id="PRO_5004571066" evidence="7">
    <location>
        <begin position="18"/>
        <end position="547"/>
    </location>
</feature>
<feature type="signal peptide" evidence="7">
    <location>
        <begin position="1"/>
        <end position="17"/>
    </location>
</feature>
<dbReference type="eggNOG" id="KOG3160">
    <property type="taxonomic scope" value="Eukaryota"/>
</dbReference>
<feature type="transmembrane region" description="Helical" evidence="6">
    <location>
        <begin position="521"/>
        <end position="539"/>
    </location>
</feature>
<keyword evidence="6" id="KW-0472">Membrane</keyword>
<keyword evidence="9" id="KW-1185">Reference proteome</keyword>
<reference evidence="8 9" key="1">
    <citation type="submission" date="2012-04" db="EMBL/GenBank/DDBJ databases">
        <title>The Genome Sequence of Saprolegnia declina VS20.</title>
        <authorList>
            <consortium name="The Broad Institute Genome Sequencing Platform"/>
            <person name="Russ C."/>
            <person name="Nusbaum C."/>
            <person name="Tyler B."/>
            <person name="van West P."/>
            <person name="Dieguez-Uribeondo J."/>
            <person name="de Bruijn I."/>
            <person name="Tripathy S."/>
            <person name="Jiang R."/>
            <person name="Young S.K."/>
            <person name="Zeng Q."/>
            <person name="Gargeya S."/>
            <person name="Fitzgerald M."/>
            <person name="Haas B."/>
            <person name="Abouelleil A."/>
            <person name="Alvarado L."/>
            <person name="Arachchi H.M."/>
            <person name="Berlin A."/>
            <person name="Chapman S.B."/>
            <person name="Goldberg J."/>
            <person name="Griggs A."/>
            <person name="Gujja S."/>
            <person name="Hansen M."/>
            <person name="Howarth C."/>
            <person name="Imamovic A."/>
            <person name="Larimer J."/>
            <person name="McCowen C."/>
            <person name="Montmayeur A."/>
            <person name="Murphy C."/>
            <person name="Neiman D."/>
            <person name="Pearson M."/>
            <person name="Priest M."/>
            <person name="Roberts A."/>
            <person name="Saif S."/>
            <person name="Shea T."/>
            <person name="Sisk P."/>
            <person name="Sykes S."/>
            <person name="Wortman J."/>
            <person name="Nusbaum C."/>
            <person name="Birren B."/>
        </authorList>
    </citation>
    <scope>NUCLEOTIDE SEQUENCE [LARGE SCALE GENOMIC DNA]</scope>
    <source>
        <strain evidence="8 9">VS20</strain>
    </source>
</reference>
<dbReference type="Proteomes" id="UP000030762">
    <property type="component" value="Unassembled WGS sequence"/>
</dbReference>
<dbReference type="PANTHER" id="PTHR13234">
    <property type="entry name" value="GAMMA-INTERFERON INDUCIBLE LYSOSOMAL THIOL REDUCTASE GILT"/>
    <property type="match status" value="1"/>
</dbReference>
<evidence type="ECO:0000256" key="3">
    <source>
        <dbReference type="ARBA" id="ARBA00022525"/>
    </source>
</evidence>